<name>A0A8J2WAG7_9CRUS</name>
<evidence type="ECO:0000256" key="3">
    <source>
        <dbReference type="ARBA" id="ARBA00022989"/>
    </source>
</evidence>
<evidence type="ECO:0000256" key="5">
    <source>
        <dbReference type="SAM" id="Phobius"/>
    </source>
</evidence>
<dbReference type="Gene3D" id="1.20.1250.20">
    <property type="entry name" value="MFS general substrate transporter like domains"/>
    <property type="match status" value="1"/>
</dbReference>
<evidence type="ECO:0000259" key="6">
    <source>
        <dbReference type="PROSITE" id="PS50850"/>
    </source>
</evidence>
<feature type="transmembrane region" description="Helical" evidence="5">
    <location>
        <begin position="400"/>
        <end position="421"/>
    </location>
</feature>
<comment type="caution">
    <text evidence="7">The sequence shown here is derived from an EMBL/GenBank/DDBJ whole genome shotgun (WGS) entry which is preliminary data.</text>
</comment>
<feature type="transmembrane region" description="Helical" evidence="5">
    <location>
        <begin position="489"/>
        <end position="513"/>
    </location>
</feature>
<dbReference type="InterPro" id="IPR036259">
    <property type="entry name" value="MFS_trans_sf"/>
</dbReference>
<feature type="transmembrane region" description="Helical" evidence="5">
    <location>
        <begin position="157"/>
        <end position="174"/>
    </location>
</feature>
<reference evidence="7" key="1">
    <citation type="submission" date="2021-11" db="EMBL/GenBank/DDBJ databases">
        <authorList>
            <person name="Schell T."/>
        </authorList>
    </citation>
    <scope>NUCLEOTIDE SEQUENCE</scope>
    <source>
        <strain evidence="7">M5</strain>
    </source>
</reference>
<keyword evidence="4 5" id="KW-0472">Membrane</keyword>
<dbReference type="InterPro" id="IPR005828">
    <property type="entry name" value="MFS_sugar_transport-like"/>
</dbReference>
<dbReference type="SUPFAM" id="SSF103473">
    <property type="entry name" value="MFS general substrate transporter"/>
    <property type="match status" value="1"/>
</dbReference>
<dbReference type="GO" id="GO:0022857">
    <property type="term" value="F:transmembrane transporter activity"/>
    <property type="evidence" value="ECO:0007669"/>
    <property type="project" value="InterPro"/>
</dbReference>
<feature type="transmembrane region" description="Helical" evidence="5">
    <location>
        <begin position="454"/>
        <end position="477"/>
    </location>
</feature>
<feature type="transmembrane region" description="Helical" evidence="5">
    <location>
        <begin position="22"/>
        <end position="40"/>
    </location>
</feature>
<organism evidence="7 8">
    <name type="scientific">Daphnia galeata</name>
    <dbReference type="NCBI Taxonomy" id="27404"/>
    <lineage>
        <taxon>Eukaryota</taxon>
        <taxon>Metazoa</taxon>
        <taxon>Ecdysozoa</taxon>
        <taxon>Arthropoda</taxon>
        <taxon>Crustacea</taxon>
        <taxon>Branchiopoda</taxon>
        <taxon>Diplostraca</taxon>
        <taxon>Cladocera</taxon>
        <taxon>Anomopoda</taxon>
        <taxon>Daphniidae</taxon>
        <taxon>Daphnia</taxon>
    </lineage>
</organism>
<feature type="transmembrane region" description="Helical" evidence="5">
    <location>
        <begin position="181"/>
        <end position="199"/>
    </location>
</feature>
<evidence type="ECO:0000313" key="7">
    <source>
        <dbReference type="EMBL" id="CAH0111264.1"/>
    </source>
</evidence>
<keyword evidence="8" id="KW-1185">Reference proteome</keyword>
<protein>
    <recommendedName>
        <fullName evidence="6">Major facilitator superfamily (MFS) profile domain-containing protein</fullName>
    </recommendedName>
</protein>
<dbReference type="EMBL" id="CAKKLH010000312">
    <property type="protein sequence ID" value="CAH0111264.1"/>
    <property type="molecule type" value="Genomic_DNA"/>
</dbReference>
<evidence type="ECO:0000256" key="2">
    <source>
        <dbReference type="ARBA" id="ARBA00022692"/>
    </source>
</evidence>
<dbReference type="CDD" id="cd17317">
    <property type="entry name" value="MFS_SLC22"/>
    <property type="match status" value="1"/>
</dbReference>
<comment type="subcellular location">
    <subcellularLocation>
        <location evidence="1">Membrane</location>
        <topology evidence="1">Multi-pass membrane protein</topology>
    </subcellularLocation>
</comment>
<dbReference type="OrthoDB" id="2544694at2759"/>
<feature type="transmembrane region" description="Helical" evidence="5">
    <location>
        <begin position="371"/>
        <end position="388"/>
    </location>
</feature>
<dbReference type="GO" id="GO:0016020">
    <property type="term" value="C:membrane"/>
    <property type="evidence" value="ECO:0007669"/>
    <property type="project" value="UniProtKB-SubCell"/>
</dbReference>
<proteinExistence type="predicted"/>
<evidence type="ECO:0000256" key="4">
    <source>
        <dbReference type="ARBA" id="ARBA00023136"/>
    </source>
</evidence>
<keyword evidence="3 5" id="KW-1133">Transmembrane helix</keyword>
<feature type="domain" description="Major facilitator superfamily (MFS) profile" evidence="6">
    <location>
        <begin position="96"/>
        <end position="541"/>
    </location>
</feature>
<feature type="transmembrane region" description="Helical" evidence="5">
    <location>
        <begin position="239"/>
        <end position="259"/>
    </location>
</feature>
<evidence type="ECO:0000256" key="1">
    <source>
        <dbReference type="ARBA" id="ARBA00004141"/>
    </source>
</evidence>
<sequence>MASIDFDSVLDYLGAEGRYQTVLYYLLCIPATVPAAFLAFNQVFLSATPGHWCRIPELENLTVEHRKSMGIPYDGTKYSSCSMYHVDYSQVLSEVILAGNWPSNMTFPLEPAVADSTWPVTNCLHGWEYDKTQYDATLVTELNLVCDNKWLPSFSTTLFYVGSLFGNLLFGWIADKWGRRISFLLMIYMAVTLSIATAFSPNYTVYMVFRAINGLTFPALFQIPYILVMELVGPEFRTFAGNGISMFFGLSLALLAGLAHFLRHWFHLALATSVPFLPLFGYYWVVPESPRWLLSRDRIDEAETIVQRIAHINKRSIPANYLRSLQQSNNINVKLSMEEQHEVTCNPTSHQPASKGTMLELLRYPNMRRKFYILTFLWLANSVAYNGLSYNSSNLGVSDTLAFFINAIVEAPAYVLTWWAMGRWGRRWVTCLTMLLGGLACCCCMLVPEDPLWISVTLAMIGKFGIAASFGIIFLYASELLPTVVRSQAMAIASFVAGIGLIAFPYIVFLAVYSRLLPLLIMGLLATAGALCSVLLPETLGVSLPQTLEEGEAFGLRSRIWSCPASRKKCKTVDEDTKTNESGVESLVLLEPNGVVIKSTEFSHATLSSASCSL</sequence>
<gene>
    <name evidence="7" type="ORF">DGAL_LOCUS14903</name>
</gene>
<feature type="transmembrane region" description="Helical" evidence="5">
    <location>
        <begin position="428"/>
        <end position="448"/>
    </location>
</feature>
<feature type="transmembrane region" description="Helical" evidence="5">
    <location>
        <begin position="265"/>
        <end position="286"/>
    </location>
</feature>
<keyword evidence="2 5" id="KW-0812">Transmembrane</keyword>
<dbReference type="Pfam" id="PF00083">
    <property type="entry name" value="Sugar_tr"/>
    <property type="match status" value="1"/>
</dbReference>
<dbReference type="PANTHER" id="PTHR24064">
    <property type="entry name" value="SOLUTE CARRIER FAMILY 22 MEMBER"/>
    <property type="match status" value="1"/>
</dbReference>
<accession>A0A8J2WAG7</accession>
<feature type="transmembrane region" description="Helical" evidence="5">
    <location>
        <begin position="205"/>
        <end position="227"/>
    </location>
</feature>
<dbReference type="Proteomes" id="UP000789390">
    <property type="component" value="Unassembled WGS sequence"/>
</dbReference>
<dbReference type="AlphaFoldDB" id="A0A8J2WAG7"/>
<evidence type="ECO:0000313" key="8">
    <source>
        <dbReference type="Proteomes" id="UP000789390"/>
    </source>
</evidence>
<dbReference type="InterPro" id="IPR020846">
    <property type="entry name" value="MFS_dom"/>
</dbReference>
<dbReference type="PROSITE" id="PS50850">
    <property type="entry name" value="MFS"/>
    <property type="match status" value="1"/>
</dbReference>